<organism evidence="1 2">
    <name type="scientific">Candidatus Woesebacteria bacterium GW2011_GWF1_46_13</name>
    <dbReference type="NCBI Taxonomy" id="1618602"/>
    <lineage>
        <taxon>Bacteria</taxon>
        <taxon>Candidatus Woeseibacteriota</taxon>
    </lineage>
</organism>
<evidence type="ECO:0008006" key="3">
    <source>
        <dbReference type="Google" id="ProtNLM"/>
    </source>
</evidence>
<reference evidence="1 2" key="1">
    <citation type="journal article" date="2015" name="Nature">
        <title>rRNA introns, odd ribosomes, and small enigmatic genomes across a large radiation of phyla.</title>
        <authorList>
            <person name="Brown C.T."/>
            <person name="Hug L.A."/>
            <person name="Thomas B.C."/>
            <person name="Sharon I."/>
            <person name="Castelle C.J."/>
            <person name="Singh A."/>
            <person name="Wilkins M.J."/>
            <person name="Williams K.H."/>
            <person name="Banfield J.F."/>
        </authorList>
    </citation>
    <scope>NUCLEOTIDE SEQUENCE [LARGE SCALE GENOMIC DNA]</scope>
</reference>
<dbReference type="EMBL" id="LCLV01000005">
    <property type="protein sequence ID" value="KKU25030.1"/>
    <property type="molecule type" value="Genomic_DNA"/>
</dbReference>
<dbReference type="AlphaFoldDB" id="A0A0G1RVS8"/>
<dbReference type="Proteomes" id="UP000034643">
    <property type="component" value="Unassembled WGS sequence"/>
</dbReference>
<evidence type="ECO:0000313" key="2">
    <source>
        <dbReference type="Proteomes" id="UP000034643"/>
    </source>
</evidence>
<sequence>MEIRRRLRISHQRITLQECQNRPERLRRDFSFLERETTEALGLLSLYSLPQRQFSKGVEVLKGGNNDEAQLGLAFLKFYVAAEKACEEYLHVFRPLLGIENTAHLLYPSGLLKEQFLFLHHDQKLISDVDYNVLYSYIENRNQFVHEGTLSLSRNNIVGFGGVVKDLLANIRRVSARQWGKLISLGLTWESGVGVRRVLTNDVLAALDTNDWIRQVLPDLDWWAHPFVVNERNSFSPSLPLQASDIVVTDREEVSPKNPARILLFERTLLAQDLDLSRKRAEVFLGYSFPVVFFIPLRQKDEFIEKLSPLPENVHLVTYDYDQKANLHLRFQDLLPVPDQRE</sequence>
<gene>
    <name evidence="1" type="ORF">UX34_C0005G0034</name>
</gene>
<evidence type="ECO:0000313" key="1">
    <source>
        <dbReference type="EMBL" id="KKU25030.1"/>
    </source>
</evidence>
<comment type="caution">
    <text evidence="1">The sequence shown here is derived from an EMBL/GenBank/DDBJ whole genome shotgun (WGS) entry which is preliminary data.</text>
</comment>
<accession>A0A0G1RVS8</accession>
<proteinExistence type="predicted"/>
<name>A0A0G1RVS8_9BACT</name>
<protein>
    <recommendedName>
        <fullName evidence="3">Apea-like HEPN domain-containing protein</fullName>
    </recommendedName>
</protein>